<organism evidence="2 3">
    <name type="scientific">Methylobacterium aquaticum</name>
    <dbReference type="NCBI Taxonomy" id="270351"/>
    <lineage>
        <taxon>Bacteria</taxon>
        <taxon>Pseudomonadati</taxon>
        <taxon>Pseudomonadota</taxon>
        <taxon>Alphaproteobacteria</taxon>
        <taxon>Hyphomicrobiales</taxon>
        <taxon>Methylobacteriaceae</taxon>
        <taxon>Methylobacterium</taxon>
    </lineage>
</organism>
<dbReference type="InterPro" id="IPR006427">
    <property type="entry name" value="Portal_HK97"/>
</dbReference>
<protein>
    <submittedName>
        <fullName evidence="2">Phage portal protein</fullName>
    </submittedName>
</protein>
<reference evidence="2 3" key="1">
    <citation type="submission" date="2015-03" db="EMBL/GenBank/DDBJ databases">
        <title>Genome sequencing of Methylobacterium aquaticum DSM16371 type strain.</title>
        <authorList>
            <person name="Chaudhry V."/>
            <person name="Patil P.B."/>
        </authorList>
    </citation>
    <scope>NUCLEOTIDE SEQUENCE [LARGE SCALE GENOMIC DNA]</scope>
    <source>
        <strain evidence="2 3">DSM 16371</strain>
    </source>
</reference>
<accession>A0A0J6V5Z6</accession>
<dbReference type="EMBL" id="LABX01000106">
    <property type="protein sequence ID" value="KMO34336.1"/>
    <property type="molecule type" value="Genomic_DNA"/>
</dbReference>
<dbReference type="PATRIC" id="fig|270351.6.peg.347"/>
<gene>
    <name evidence="2" type="ORF">VP06_14715</name>
</gene>
<dbReference type="Pfam" id="PF04860">
    <property type="entry name" value="Phage_portal"/>
    <property type="match status" value="1"/>
</dbReference>
<sequence length="451" mass="49724">MHQAPVSPSNPLEWQQFDHGWEEFGFLGLGSASGLLSSNATGLALAIQCADVKARDISKADMLLWRRQGRGWGMVEPGQHDFARLLATKPNDTSMTWSEFWRMVVLHLELAQNAYALKEISADGTVTGLIPLLPARCRMRITARGRIFYEIWAATEYERAVLGDTYLIVPEDRMIHWRGRLFDGVNGLSNLTLGNPIFELLSAIGEYQTKLFGNDGKQTLVFETKEGFPAGDAGEAAFNRLKRQITNRVRKASAYGDPILLEMGLSAKSIAFNAKDNSTAESFTQQVMRICGLMQTPPHKIFALEAVAYNNMSAMDRQYANDCLIPTARTIEAKLRNAVLPESEWFTYQPEFDRGALMAADPETLNKLLTTGMQSGALTFDEFRELMPFRLNPLKKGGDRRTVPVNMSLVDANGEVVQAGSGQNATQPGAGEGESPDNNAGKGLRLVADNP</sequence>
<proteinExistence type="predicted"/>
<evidence type="ECO:0000313" key="3">
    <source>
        <dbReference type="Proteomes" id="UP000035929"/>
    </source>
</evidence>
<evidence type="ECO:0000313" key="2">
    <source>
        <dbReference type="EMBL" id="KMO34336.1"/>
    </source>
</evidence>
<dbReference type="Proteomes" id="UP000035929">
    <property type="component" value="Unassembled WGS sequence"/>
</dbReference>
<evidence type="ECO:0000256" key="1">
    <source>
        <dbReference type="SAM" id="MobiDB-lite"/>
    </source>
</evidence>
<feature type="region of interest" description="Disordered" evidence="1">
    <location>
        <begin position="416"/>
        <end position="451"/>
    </location>
</feature>
<dbReference type="AlphaFoldDB" id="A0A0J6V5Z6"/>
<dbReference type="NCBIfam" id="TIGR01537">
    <property type="entry name" value="portal_HK97"/>
    <property type="match status" value="1"/>
</dbReference>
<name>A0A0J6V5Z6_9HYPH</name>
<comment type="caution">
    <text evidence="2">The sequence shown here is derived from an EMBL/GenBank/DDBJ whole genome shotgun (WGS) entry which is preliminary data.</text>
</comment>
<dbReference type="InterPro" id="IPR006944">
    <property type="entry name" value="Phage/GTA_portal"/>
</dbReference>